<organism evidence="2 3">
    <name type="scientific">Flavobacterium psychrophilum</name>
    <dbReference type="NCBI Taxonomy" id="96345"/>
    <lineage>
        <taxon>Bacteria</taxon>
        <taxon>Pseudomonadati</taxon>
        <taxon>Bacteroidota</taxon>
        <taxon>Flavobacteriia</taxon>
        <taxon>Flavobacteriales</taxon>
        <taxon>Flavobacteriaceae</taxon>
        <taxon>Flavobacterium</taxon>
    </lineage>
</organism>
<feature type="compositionally biased region" description="Acidic residues" evidence="1">
    <location>
        <begin position="787"/>
        <end position="799"/>
    </location>
</feature>
<dbReference type="EMBL" id="CP059075">
    <property type="protein sequence ID" value="QRE03506.1"/>
    <property type="molecule type" value="Genomic_DNA"/>
</dbReference>
<protein>
    <submittedName>
        <fullName evidence="2">Uncharacterized protein</fullName>
    </submittedName>
</protein>
<gene>
    <name evidence="2" type="ORF">H0H26_11540</name>
</gene>
<proteinExistence type="predicted"/>
<evidence type="ECO:0000256" key="1">
    <source>
        <dbReference type="SAM" id="MobiDB-lite"/>
    </source>
</evidence>
<evidence type="ECO:0000313" key="3">
    <source>
        <dbReference type="Proteomes" id="UP000596329"/>
    </source>
</evidence>
<sequence>MALIQSVQGQPDPFATFETKKSDYYGLQIANVIATEWFGKGIINSKCNFISRRNYVRGNRLFVRGEQNIQPYKDQLSRGDNDLNLLNLDWTNINLVEKFCRIVSNGISDENYVLDIRSSDKLSAKLKEDKKDSIRKDMISMPMMKKAKEVLGVDLMPKGFIPESEEELDFLFESEERPIVEIFEEILIDYIKNTNDWDFIRAQNNKDLVDNGLIGARVYTDKNDGVKVAYVDPQDYVHSVVKRNDFADKFYEGIVDTITLSDLKRESDFSDADLRIIAKTYASQNASKVDDFSICAIDEIIDYKIDVLRFAWKTSKKMVFKKKIRNDKTIKVSLKNELFVAPDKDDVGMISRTLDTWFEGSYIIGANAIYNYFECENLARDTMNKAMSPFVFMASDMYENRPRAFLTNIKPIAERMQGILLKLQLLTAELKPDLIVIDLDQLAELDDGKGGAKKQVWETAASLMNVKGLIFTKRNDLGDLGVKDNASIRPLDQNQGSGITILLNQFAFQYNLIRDITGINPAADGSLSKDALLGVSRMAQLASNTATKHIVDTSIQFNKKVCELISTRINGIFKFKDAKHIQELYINVVGKNHAGAIEALKNRHLHEFGFTFRFLPTNEDMREFSEGLSVASSKGYLDEVVVIKAKQFAKTNTKLALKYLSYQTKKEKKRLEEQQMMLAKNKSENDSAAAQAKVQADVQGYIEKKKADLFFESEMSKIRITEAQAFLQINQPSVERKFQQDAQLEQMKSGVKQELEYFKETKKDDRTKLQATQQSKMIDQRHKESDPIDFENEFNFEDM</sequence>
<name>A0A7U2NE74_FLAPS</name>
<dbReference type="Proteomes" id="UP000596329">
    <property type="component" value="Chromosome"/>
</dbReference>
<evidence type="ECO:0000313" key="2">
    <source>
        <dbReference type="EMBL" id="QRE03506.1"/>
    </source>
</evidence>
<dbReference type="AlphaFoldDB" id="A0A7U2NE74"/>
<reference evidence="2 3" key="1">
    <citation type="submission" date="2020-07" db="EMBL/GenBank/DDBJ databases">
        <title>Genomic characterization of Flavobacterium psychrophilum strains.</title>
        <authorList>
            <person name="Castillo D."/>
            <person name="Jorgensen J."/>
            <person name="Middelboe M."/>
        </authorList>
    </citation>
    <scope>NUCLEOTIDE SEQUENCE [LARGE SCALE GENOMIC DNA]</scope>
    <source>
        <strain evidence="2 3">FPS-R7</strain>
    </source>
</reference>
<dbReference type="RefSeq" id="WP_203095797.1">
    <property type="nucleotide sequence ID" value="NZ_CP059075.1"/>
</dbReference>
<feature type="region of interest" description="Disordered" evidence="1">
    <location>
        <begin position="763"/>
        <end position="799"/>
    </location>
</feature>
<accession>A0A7U2NE74</accession>